<reference evidence="2 3" key="1">
    <citation type="journal article" date="2024" name="Science">
        <title>Giant polyketide synthase enzymes in the biosynthesis of giant marine polyether toxins.</title>
        <authorList>
            <person name="Fallon T.R."/>
            <person name="Shende V.V."/>
            <person name="Wierzbicki I.H."/>
            <person name="Pendleton A.L."/>
            <person name="Watervoot N.F."/>
            <person name="Auber R.P."/>
            <person name="Gonzalez D.J."/>
            <person name="Wisecaver J.H."/>
            <person name="Moore B.S."/>
        </authorList>
    </citation>
    <scope>NUCLEOTIDE SEQUENCE [LARGE SCALE GENOMIC DNA]</scope>
    <source>
        <strain evidence="2 3">12B1</strain>
    </source>
</reference>
<name>A0AB34IZ24_PRYPA</name>
<gene>
    <name evidence="2" type="ORF">AB1Y20_004410</name>
</gene>
<proteinExistence type="predicted"/>
<dbReference type="Proteomes" id="UP001515480">
    <property type="component" value="Unassembled WGS sequence"/>
</dbReference>
<organism evidence="2 3">
    <name type="scientific">Prymnesium parvum</name>
    <name type="common">Toxic golden alga</name>
    <dbReference type="NCBI Taxonomy" id="97485"/>
    <lineage>
        <taxon>Eukaryota</taxon>
        <taxon>Haptista</taxon>
        <taxon>Haptophyta</taxon>
        <taxon>Prymnesiophyceae</taxon>
        <taxon>Prymnesiales</taxon>
        <taxon>Prymnesiaceae</taxon>
        <taxon>Prymnesium</taxon>
    </lineage>
</organism>
<accession>A0AB34IZ24</accession>
<keyword evidence="3" id="KW-1185">Reference proteome</keyword>
<dbReference type="PROSITE" id="PS51257">
    <property type="entry name" value="PROKAR_LIPOPROTEIN"/>
    <property type="match status" value="1"/>
</dbReference>
<evidence type="ECO:0008006" key="4">
    <source>
        <dbReference type="Google" id="ProtNLM"/>
    </source>
</evidence>
<feature type="signal peptide" evidence="1">
    <location>
        <begin position="1"/>
        <end position="28"/>
    </location>
</feature>
<keyword evidence="1" id="KW-0732">Signal</keyword>
<evidence type="ECO:0000256" key="1">
    <source>
        <dbReference type="SAM" id="SignalP"/>
    </source>
</evidence>
<sequence length="99" mass="10940">MQHEKIVFACLGGAVLLLVSCLVAQYKARIIEWCGCDETEGETPPVQLREITVQPDGANALAPAVSPVLEDRRDTREPMQDRYVPGMSFATDRTAGSWY</sequence>
<dbReference type="AlphaFoldDB" id="A0AB34IZ24"/>
<feature type="chain" id="PRO_5044289434" description="Secreted protein" evidence="1">
    <location>
        <begin position="29"/>
        <end position="99"/>
    </location>
</feature>
<protein>
    <recommendedName>
        <fullName evidence="4">Secreted protein</fullName>
    </recommendedName>
</protein>
<dbReference type="EMBL" id="JBGBPQ010000016">
    <property type="protein sequence ID" value="KAL1508298.1"/>
    <property type="molecule type" value="Genomic_DNA"/>
</dbReference>
<evidence type="ECO:0000313" key="3">
    <source>
        <dbReference type="Proteomes" id="UP001515480"/>
    </source>
</evidence>
<evidence type="ECO:0000313" key="2">
    <source>
        <dbReference type="EMBL" id="KAL1508298.1"/>
    </source>
</evidence>
<comment type="caution">
    <text evidence="2">The sequence shown here is derived from an EMBL/GenBank/DDBJ whole genome shotgun (WGS) entry which is preliminary data.</text>
</comment>